<evidence type="ECO:0000256" key="1">
    <source>
        <dbReference type="SAM" id="MobiDB-lite"/>
    </source>
</evidence>
<keyword evidence="3" id="KW-1185">Reference proteome</keyword>
<comment type="caution">
    <text evidence="2">The sequence shown here is derived from an EMBL/GenBank/DDBJ whole genome shotgun (WGS) entry which is preliminary data.</text>
</comment>
<sequence>MTTIRLSAEQRLVTGWAGNLSRFHGSAQTSIRVPTATAWPTNSSIAPSPPTRASCGTSSRGLIKTEVE</sequence>
<feature type="region of interest" description="Disordered" evidence="1">
    <location>
        <begin position="39"/>
        <end position="68"/>
    </location>
</feature>
<evidence type="ECO:0000313" key="2">
    <source>
        <dbReference type="EMBL" id="KAJ1202328.1"/>
    </source>
</evidence>
<protein>
    <submittedName>
        <fullName evidence="2">Uncharacterized protein</fullName>
    </submittedName>
</protein>
<dbReference type="EMBL" id="JANPWB010000003">
    <property type="protein sequence ID" value="KAJ1202328.1"/>
    <property type="molecule type" value="Genomic_DNA"/>
</dbReference>
<name>A0AAV7VPX9_PLEWA</name>
<proteinExistence type="predicted"/>
<gene>
    <name evidence="2" type="ORF">NDU88_006128</name>
</gene>
<reference evidence="2" key="1">
    <citation type="journal article" date="2022" name="bioRxiv">
        <title>Sequencing and chromosome-scale assembly of the giantPleurodeles waltlgenome.</title>
        <authorList>
            <person name="Brown T."/>
            <person name="Elewa A."/>
            <person name="Iarovenko S."/>
            <person name="Subramanian E."/>
            <person name="Araus A.J."/>
            <person name="Petzold A."/>
            <person name="Susuki M."/>
            <person name="Suzuki K.-i.T."/>
            <person name="Hayashi T."/>
            <person name="Toyoda A."/>
            <person name="Oliveira C."/>
            <person name="Osipova E."/>
            <person name="Leigh N.D."/>
            <person name="Simon A."/>
            <person name="Yun M.H."/>
        </authorList>
    </citation>
    <scope>NUCLEOTIDE SEQUENCE</scope>
    <source>
        <strain evidence="2">20211129_DDA</strain>
        <tissue evidence="2">Liver</tissue>
    </source>
</reference>
<organism evidence="2 3">
    <name type="scientific">Pleurodeles waltl</name>
    <name type="common">Iberian ribbed newt</name>
    <dbReference type="NCBI Taxonomy" id="8319"/>
    <lineage>
        <taxon>Eukaryota</taxon>
        <taxon>Metazoa</taxon>
        <taxon>Chordata</taxon>
        <taxon>Craniata</taxon>
        <taxon>Vertebrata</taxon>
        <taxon>Euteleostomi</taxon>
        <taxon>Amphibia</taxon>
        <taxon>Batrachia</taxon>
        <taxon>Caudata</taxon>
        <taxon>Salamandroidea</taxon>
        <taxon>Salamandridae</taxon>
        <taxon>Pleurodelinae</taxon>
        <taxon>Pleurodeles</taxon>
    </lineage>
</organism>
<accession>A0AAV7VPX9</accession>
<dbReference type="AlphaFoldDB" id="A0AAV7VPX9"/>
<evidence type="ECO:0000313" key="3">
    <source>
        <dbReference type="Proteomes" id="UP001066276"/>
    </source>
</evidence>
<dbReference type="Proteomes" id="UP001066276">
    <property type="component" value="Chromosome 2_1"/>
</dbReference>